<feature type="transmembrane region" description="Helical" evidence="2">
    <location>
        <begin position="509"/>
        <end position="528"/>
    </location>
</feature>
<dbReference type="EMBL" id="CAJNJA010070140">
    <property type="protein sequence ID" value="CAE7900117.1"/>
    <property type="molecule type" value="Genomic_DNA"/>
</dbReference>
<feature type="transmembrane region" description="Helical" evidence="2">
    <location>
        <begin position="57"/>
        <end position="81"/>
    </location>
</feature>
<feature type="region of interest" description="Disordered" evidence="1">
    <location>
        <begin position="307"/>
        <end position="330"/>
    </location>
</feature>
<dbReference type="OrthoDB" id="428028at2759"/>
<evidence type="ECO:0000313" key="4">
    <source>
        <dbReference type="EMBL" id="CAE7900117.1"/>
    </source>
</evidence>
<feature type="chain" id="PRO_5032439622" evidence="3">
    <location>
        <begin position="17"/>
        <end position="786"/>
    </location>
</feature>
<keyword evidence="2" id="KW-0472">Membrane</keyword>
<evidence type="ECO:0000313" key="5">
    <source>
        <dbReference type="Proteomes" id="UP000601435"/>
    </source>
</evidence>
<feature type="transmembrane region" description="Helical" evidence="2">
    <location>
        <begin position="548"/>
        <end position="572"/>
    </location>
</feature>
<accession>A0A813BCP7</accession>
<evidence type="ECO:0000256" key="1">
    <source>
        <dbReference type="SAM" id="MobiDB-lite"/>
    </source>
</evidence>
<gene>
    <name evidence="4" type="ORF">SNEC2469_LOCUS30257</name>
</gene>
<reference evidence="4" key="1">
    <citation type="submission" date="2021-02" db="EMBL/GenBank/DDBJ databases">
        <authorList>
            <person name="Dougan E. K."/>
            <person name="Rhodes N."/>
            <person name="Thang M."/>
            <person name="Chan C."/>
        </authorList>
    </citation>
    <scope>NUCLEOTIDE SEQUENCE</scope>
</reference>
<feature type="signal peptide" evidence="3">
    <location>
        <begin position="1"/>
        <end position="16"/>
    </location>
</feature>
<dbReference type="AlphaFoldDB" id="A0A813BCP7"/>
<feature type="transmembrane region" description="Helical" evidence="2">
    <location>
        <begin position="129"/>
        <end position="147"/>
    </location>
</feature>
<comment type="caution">
    <text evidence="4">The sequence shown here is derived from an EMBL/GenBank/DDBJ whole genome shotgun (WGS) entry which is preliminary data.</text>
</comment>
<evidence type="ECO:0000256" key="3">
    <source>
        <dbReference type="SAM" id="SignalP"/>
    </source>
</evidence>
<proteinExistence type="predicted"/>
<dbReference type="Proteomes" id="UP000601435">
    <property type="component" value="Unassembled WGS sequence"/>
</dbReference>
<feature type="region of interest" description="Disordered" evidence="1">
    <location>
        <begin position="339"/>
        <end position="358"/>
    </location>
</feature>
<evidence type="ECO:0000256" key="2">
    <source>
        <dbReference type="SAM" id="Phobius"/>
    </source>
</evidence>
<sequence>MPMMSCILFLLSAVSAQDTASLAPLAATSPSPSAPSQRLAAFGAHTGDRQEAGEGRHLVVLGAVLAGACIFSGVILGFLLLSSVAGLAVPLLGALPSTSAAVFAMQVLAVGSTSPLNDLAVPLRWMAPQPDSMLVGCILLLAFVWLARRAALRVHRKQLDQSSAEPHGLSPGSWELRALGLVAFPLAAASTQLAASLDQADSALAGLVVSTVILCFLTNQAVLAFRFLHQVLEEGSVTRTPLPAGAGQVFIDKRCDELRALPLGASPGEAMSEWLGTSGWWVAPSVALIEETEWTDEAMETFRERMAHSSLEVPEDSTRQRAPDSLDDELQDQPLLEAKSEGADSTGDGTPSTLPEPQVLFRGGASAVKECHPLTVKSTVCFDGPTREACAGVACLPWLDCAVPSSALRRVEDVSGCVTLRVHPSQLTGKLSSGQYAACFDWGTKSPWRWPVDLSAQVFLGLWLGLQRSGRQVLPAAAGLIDACALLVVAGLVLFFFKVSAWEHWLDNAALRSAYLMVLQVVSLRVMWDPAPGKANALEVPASVLAAGLALVPVFISLLSGVCLVGVVLGRLETQGLRQDRMLQMSVAGWADAEARGGPGFSGCTAVPHFPRGDPQDVEVILPGSKKAFAILLPARSRIRIQHFQLLPPATRGAGAQALLPPGGDGDRPRLPLPPWFLFPVEGKATVAEVSKAPPGVVPLAALLSPGRPGTLIYAEACHNRGDVEWQQAVLGFFRDEGSALADEALCHIAAAQDDARLQPCLVVVEVLPSLASEFMDERCQLPEDV</sequence>
<keyword evidence="3" id="KW-0732">Signal</keyword>
<keyword evidence="5" id="KW-1185">Reference proteome</keyword>
<feature type="transmembrane region" description="Helical" evidence="2">
    <location>
        <begin position="88"/>
        <end position="109"/>
    </location>
</feature>
<feature type="transmembrane region" description="Helical" evidence="2">
    <location>
        <begin position="203"/>
        <end position="225"/>
    </location>
</feature>
<keyword evidence="2" id="KW-1133">Transmembrane helix</keyword>
<feature type="transmembrane region" description="Helical" evidence="2">
    <location>
        <begin position="472"/>
        <end position="497"/>
    </location>
</feature>
<organism evidence="4 5">
    <name type="scientific">Symbiodinium necroappetens</name>
    <dbReference type="NCBI Taxonomy" id="1628268"/>
    <lineage>
        <taxon>Eukaryota</taxon>
        <taxon>Sar</taxon>
        <taxon>Alveolata</taxon>
        <taxon>Dinophyceae</taxon>
        <taxon>Suessiales</taxon>
        <taxon>Symbiodiniaceae</taxon>
        <taxon>Symbiodinium</taxon>
    </lineage>
</organism>
<name>A0A813BCP7_9DINO</name>
<keyword evidence="2" id="KW-0812">Transmembrane</keyword>
<protein>
    <submittedName>
        <fullName evidence="4">Uncharacterized protein</fullName>
    </submittedName>
</protein>